<dbReference type="EMBL" id="FNDK01000008">
    <property type="protein sequence ID" value="SDH63165.1"/>
    <property type="molecule type" value="Genomic_DNA"/>
</dbReference>
<evidence type="ECO:0000313" key="2">
    <source>
        <dbReference type="EMBL" id="SDH63165.1"/>
    </source>
</evidence>
<dbReference type="OrthoDB" id="384721at2"/>
<dbReference type="STRING" id="568899.SAMN05192534_10888"/>
<evidence type="ECO:0000313" key="3">
    <source>
        <dbReference type="Proteomes" id="UP000199163"/>
    </source>
</evidence>
<keyword evidence="3" id="KW-1185">Reference proteome</keyword>
<dbReference type="RefSeq" id="WP_091272963.1">
    <property type="nucleotide sequence ID" value="NZ_FNDK01000008.1"/>
</dbReference>
<dbReference type="SUPFAM" id="SSF51695">
    <property type="entry name" value="PLC-like phosphodiesterases"/>
    <property type="match status" value="1"/>
</dbReference>
<dbReference type="CDD" id="cd08556">
    <property type="entry name" value="GDPD"/>
    <property type="match status" value="1"/>
</dbReference>
<reference evidence="2 3" key="1">
    <citation type="submission" date="2016-10" db="EMBL/GenBank/DDBJ databases">
        <authorList>
            <person name="de Groot N.N."/>
        </authorList>
    </citation>
    <scope>NUCLEOTIDE SEQUENCE [LARGE SCALE GENOMIC DNA]</scope>
    <source>
        <strain evidence="2 3">DSM 21632</strain>
    </source>
</reference>
<dbReference type="Gene3D" id="3.20.20.190">
    <property type="entry name" value="Phosphatidylinositol (PI) phosphodiesterase"/>
    <property type="match status" value="1"/>
</dbReference>
<dbReference type="PROSITE" id="PS51704">
    <property type="entry name" value="GP_PDE"/>
    <property type="match status" value="1"/>
</dbReference>
<dbReference type="AlphaFoldDB" id="A0A1G8DZY7"/>
<name>A0A1G8DZY7_9BACI</name>
<sequence>MDASRKQDLRVISHRGQTSEHVHENTLEAFQQAVDLGADAIETDVRQTKDRQLVCTHDRSWNGQLIKNMTYDEWKRQTVKKEGWRPPLLSEVLSMCEGTIPLNLEIKEKGLEEEIVKGIPVSYPIHELLFSSFDDTVIEKLKQINQTFQTALVIGKSLLPSSNKSVSYLQDLYPEERLRKTKADAVCPYHLLASKAFIARMHRQGYEVNVWTVNSKEKIRKLKAFQVDAIFTDDVKLALSCK</sequence>
<dbReference type="PANTHER" id="PTHR46211:SF1">
    <property type="entry name" value="GLYCEROPHOSPHODIESTER PHOSPHODIESTERASE, CYTOPLASMIC"/>
    <property type="match status" value="1"/>
</dbReference>
<evidence type="ECO:0000259" key="1">
    <source>
        <dbReference type="PROSITE" id="PS51704"/>
    </source>
</evidence>
<dbReference type="PANTHER" id="PTHR46211">
    <property type="entry name" value="GLYCEROPHOSPHORYL DIESTER PHOSPHODIESTERASE"/>
    <property type="match status" value="1"/>
</dbReference>
<protein>
    <submittedName>
        <fullName evidence="2">Glycerophosphoryl diester phosphodiesterase</fullName>
    </submittedName>
</protein>
<dbReference type="GO" id="GO:0008081">
    <property type="term" value="F:phosphoric diester hydrolase activity"/>
    <property type="evidence" value="ECO:0007669"/>
    <property type="project" value="InterPro"/>
</dbReference>
<dbReference type="InterPro" id="IPR030395">
    <property type="entry name" value="GP_PDE_dom"/>
</dbReference>
<dbReference type="GO" id="GO:0006629">
    <property type="term" value="P:lipid metabolic process"/>
    <property type="evidence" value="ECO:0007669"/>
    <property type="project" value="InterPro"/>
</dbReference>
<proteinExistence type="predicted"/>
<dbReference type="Proteomes" id="UP000199163">
    <property type="component" value="Unassembled WGS sequence"/>
</dbReference>
<organism evidence="2 3">
    <name type="scientific">Alteribacillus persepolensis</name>
    <dbReference type="NCBI Taxonomy" id="568899"/>
    <lineage>
        <taxon>Bacteria</taxon>
        <taxon>Bacillati</taxon>
        <taxon>Bacillota</taxon>
        <taxon>Bacilli</taxon>
        <taxon>Bacillales</taxon>
        <taxon>Bacillaceae</taxon>
        <taxon>Alteribacillus</taxon>
    </lineage>
</organism>
<gene>
    <name evidence="2" type="ORF">SAMN05192534_10888</name>
</gene>
<dbReference type="InterPro" id="IPR017946">
    <property type="entry name" value="PLC-like_Pdiesterase_TIM-brl"/>
</dbReference>
<feature type="domain" description="GP-PDE" evidence="1">
    <location>
        <begin position="9"/>
        <end position="242"/>
    </location>
</feature>
<accession>A0A1G8DZY7</accession>
<dbReference type="Pfam" id="PF03009">
    <property type="entry name" value="GDPD"/>
    <property type="match status" value="1"/>
</dbReference>